<evidence type="ECO:0000313" key="2">
    <source>
        <dbReference type="EMBL" id="KMQ84777.1"/>
    </source>
</evidence>
<sequence>MAEKMDLNIESSDDEIKETSANAQNGEEEGRGRVQKKGITTLCRSFLSCPTRTKVGGQREAEVINKDKAKAKEADKDKAKAKKAETNNNTYISS</sequence>
<feature type="compositionally biased region" description="Basic and acidic residues" evidence="1">
    <location>
        <begin position="66"/>
        <end position="85"/>
    </location>
</feature>
<dbReference type="EMBL" id="LBMM01015512">
    <property type="protein sequence ID" value="KMQ84777.1"/>
    <property type="molecule type" value="Genomic_DNA"/>
</dbReference>
<dbReference type="PaxDb" id="67767-A0A0J7K368"/>
<keyword evidence="3" id="KW-1185">Reference proteome</keyword>
<feature type="region of interest" description="Disordered" evidence="1">
    <location>
        <begin position="66"/>
        <end position="94"/>
    </location>
</feature>
<organism evidence="2 3">
    <name type="scientific">Lasius niger</name>
    <name type="common">Black garden ant</name>
    <dbReference type="NCBI Taxonomy" id="67767"/>
    <lineage>
        <taxon>Eukaryota</taxon>
        <taxon>Metazoa</taxon>
        <taxon>Ecdysozoa</taxon>
        <taxon>Arthropoda</taxon>
        <taxon>Hexapoda</taxon>
        <taxon>Insecta</taxon>
        <taxon>Pterygota</taxon>
        <taxon>Neoptera</taxon>
        <taxon>Endopterygota</taxon>
        <taxon>Hymenoptera</taxon>
        <taxon>Apocrita</taxon>
        <taxon>Aculeata</taxon>
        <taxon>Formicoidea</taxon>
        <taxon>Formicidae</taxon>
        <taxon>Formicinae</taxon>
        <taxon>Lasius</taxon>
        <taxon>Lasius</taxon>
    </lineage>
</organism>
<comment type="caution">
    <text evidence="2">The sequence shown here is derived from an EMBL/GenBank/DDBJ whole genome shotgun (WGS) entry which is preliminary data.</text>
</comment>
<dbReference type="AlphaFoldDB" id="A0A0J7K368"/>
<feature type="region of interest" description="Disordered" evidence="1">
    <location>
        <begin position="1"/>
        <end position="36"/>
    </location>
</feature>
<reference evidence="2 3" key="1">
    <citation type="submission" date="2015-04" db="EMBL/GenBank/DDBJ databases">
        <title>Lasius niger genome sequencing.</title>
        <authorList>
            <person name="Konorov E.A."/>
            <person name="Nikitin M.A."/>
            <person name="Kirill M.V."/>
            <person name="Chang P."/>
        </authorList>
    </citation>
    <scope>NUCLEOTIDE SEQUENCE [LARGE SCALE GENOMIC DNA]</scope>
    <source>
        <tissue evidence="2">Whole</tissue>
    </source>
</reference>
<evidence type="ECO:0000256" key="1">
    <source>
        <dbReference type="SAM" id="MobiDB-lite"/>
    </source>
</evidence>
<gene>
    <name evidence="2" type="ORF">RF55_17140</name>
</gene>
<proteinExistence type="predicted"/>
<evidence type="ECO:0000313" key="3">
    <source>
        <dbReference type="Proteomes" id="UP000036403"/>
    </source>
</evidence>
<protein>
    <submittedName>
        <fullName evidence="2">Uncharacterized protein</fullName>
    </submittedName>
</protein>
<dbReference type="Proteomes" id="UP000036403">
    <property type="component" value="Unassembled WGS sequence"/>
</dbReference>
<accession>A0A0J7K368</accession>
<name>A0A0J7K368_LASNI</name>